<dbReference type="AlphaFoldDB" id="A0AA38G7Q3"/>
<protein>
    <submittedName>
        <fullName evidence="1">Uncharacterized protein</fullName>
    </submittedName>
</protein>
<evidence type="ECO:0000313" key="2">
    <source>
        <dbReference type="Proteomes" id="UP000824469"/>
    </source>
</evidence>
<reference evidence="1 2" key="1">
    <citation type="journal article" date="2021" name="Nat. Plants">
        <title>The Taxus genome provides insights into paclitaxel biosynthesis.</title>
        <authorList>
            <person name="Xiong X."/>
            <person name="Gou J."/>
            <person name="Liao Q."/>
            <person name="Li Y."/>
            <person name="Zhou Q."/>
            <person name="Bi G."/>
            <person name="Li C."/>
            <person name="Du R."/>
            <person name="Wang X."/>
            <person name="Sun T."/>
            <person name="Guo L."/>
            <person name="Liang H."/>
            <person name="Lu P."/>
            <person name="Wu Y."/>
            <person name="Zhang Z."/>
            <person name="Ro D.K."/>
            <person name="Shang Y."/>
            <person name="Huang S."/>
            <person name="Yan J."/>
        </authorList>
    </citation>
    <scope>NUCLEOTIDE SEQUENCE [LARGE SCALE GENOMIC DNA]</scope>
    <source>
        <strain evidence="1">Ta-2019</strain>
    </source>
</reference>
<comment type="caution">
    <text evidence="1">The sequence shown here is derived from an EMBL/GenBank/DDBJ whole genome shotgun (WGS) entry which is preliminary data.</text>
</comment>
<accession>A0AA38G7Q3</accession>
<dbReference type="Proteomes" id="UP000824469">
    <property type="component" value="Unassembled WGS sequence"/>
</dbReference>
<gene>
    <name evidence="1" type="ORF">KI387_019665</name>
</gene>
<keyword evidence="2" id="KW-1185">Reference proteome</keyword>
<name>A0AA38G7Q3_TAXCH</name>
<evidence type="ECO:0000313" key="1">
    <source>
        <dbReference type="EMBL" id="KAH9317896.1"/>
    </source>
</evidence>
<dbReference type="EMBL" id="JAHRHJ020000004">
    <property type="protein sequence ID" value="KAH9317896.1"/>
    <property type="molecule type" value="Genomic_DNA"/>
</dbReference>
<feature type="non-terminal residue" evidence="1">
    <location>
        <position position="1"/>
    </location>
</feature>
<proteinExistence type="predicted"/>
<organism evidence="1 2">
    <name type="scientific">Taxus chinensis</name>
    <name type="common">Chinese yew</name>
    <name type="synonym">Taxus wallichiana var. chinensis</name>
    <dbReference type="NCBI Taxonomy" id="29808"/>
    <lineage>
        <taxon>Eukaryota</taxon>
        <taxon>Viridiplantae</taxon>
        <taxon>Streptophyta</taxon>
        <taxon>Embryophyta</taxon>
        <taxon>Tracheophyta</taxon>
        <taxon>Spermatophyta</taxon>
        <taxon>Pinopsida</taxon>
        <taxon>Pinidae</taxon>
        <taxon>Conifers II</taxon>
        <taxon>Cupressales</taxon>
        <taxon>Taxaceae</taxon>
        <taxon>Taxus</taxon>
    </lineage>
</organism>
<feature type="non-terminal residue" evidence="1">
    <location>
        <position position="91"/>
    </location>
</feature>
<sequence length="91" mass="9800">FNQANKVASEVDHLQTLLRHWGMPHVMSLGSHRHHLGALCHMAVVVVVFALNDVLSTGLAALPTVNNKGVLLHQLARKAGVPPCSSTWVGH</sequence>